<reference evidence="1 2" key="1">
    <citation type="submission" date="2020-08" db="EMBL/GenBank/DDBJ databases">
        <title>Genomic Encyclopedia of Type Strains, Phase IV (KMG-IV): sequencing the most valuable type-strain genomes for metagenomic binning, comparative biology and taxonomic classification.</title>
        <authorList>
            <person name="Goeker M."/>
        </authorList>
    </citation>
    <scope>NUCLEOTIDE SEQUENCE [LARGE SCALE GENOMIC DNA]</scope>
    <source>
        <strain evidence="1 2">DSM 17507</strain>
    </source>
</reference>
<accession>A0A7W7AAI3</accession>
<organism evidence="1 2">
    <name type="scientific">Novosphingobium taihuense</name>
    <dbReference type="NCBI Taxonomy" id="260085"/>
    <lineage>
        <taxon>Bacteria</taxon>
        <taxon>Pseudomonadati</taxon>
        <taxon>Pseudomonadota</taxon>
        <taxon>Alphaproteobacteria</taxon>
        <taxon>Sphingomonadales</taxon>
        <taxon>Sphingomonadaceae</taxon>
        <taxon>Novosphingobium</taxon>
    </lineage>
</organism>
<keyword evidence="2" id="KW-1185">Reference proteome</keyword>
<name>A0A7W7AAI3_9SPHN</name>
<dbReference type="EMBL" id="JACHOA010000001">
    <property type="protein sequence ID" value="MBB4612675.1"/>
    <property type="molecule type" value="Genomic_DNA"/>
</dbReference>
<dbReference type="RefSeq" id="WP_144901172.1">
    <property type="nucleotide sequence ID" value="NZ_JACHOA010000001.1"/>
</dbReference>
<proteinExistence type="predicted"/>
<evidence type="ECO:0000313" key="1">
    <source>
        <dbReference type="EMBL" id="MBB4612675.1"/>
    </source>
</evidence>
<evidence type="ECO:0000313" key="2">
    <source>
        <dbReference type="Proteomes" id="UP000538566"/>
    </source>
</evidence>
<dbReference type="Proteomes" id="UP000538566">
    <property type="component" value="Unassembled WGS sequence"/>
</dbReference>
<evidence type="ECO:0008006" key="3">
    <source>
        <dbReference type="Google" id="ProtNLM"/>
    </source>
</evidence>
<comment type="caution">
    <text evidence="1">The sequence shown here is derived from an EMBL/GenBank/DDBJ whole genome shotgun (WGS) entry which is preliminary data.</text>
</comment>
<protein>
    <recommendedName>
        <fullName evidence="3">YcaO domain-containing protein</fullName>
    </recommendedName>
</protein>
<gene>
    <name evidence="1" type="ORF">GGR37_000921</name>
</gene>
<dbReference type="AlphaFoldDB" id="A0A7W7AAI3"/>
<sequence length="301" mass="32877">MTSTLRIELLRELPSGTGLFLCRVRAILENGEDPIVALGAGISPVPEIAQAKAVSEAIERLTLSTPARSMANATPISISGTLTSPVVKVIESVRPLRAEKGWTASACHIDLESAVRAASNEAVERRHLWLWGTKCELGGALTVHRLLPADLERSGVKEFLSSFPLEILVSWTAEELAPQAVVVIAIRASEGCFYAASAAASACEEAVEVALLDIVKILIIEEQFKHRAEALSFRRPLSELPERLTLGATRFDFRRPVPSDRQLQEGAGMISAPWLITLKRRIVEIPLLVEGPPPKLLEWFR</sequence>